<proteinExistence type="predicted"/>
<protein>
    <recommendedName>
        <fullName evidence="5">Carboxypeptidase regulatory-like domain-containing protein</fullName>
    </recommendedName>
</protein>
<reference evidence="3 4" key="1">
    <citation type="submission" date="2018-12" db="EMBL/GenBank/DDBJ databases">
        <title>Glycomyces sp. YIM 121974 draft genome.</title>
        <authorList>
            <person name="Li Q."/>
        </authorList>
    </citation>
    <scope>NUCLEOTIDE SEQUENCE [LARGE SCALE GENOMIC DNA]</scope>
    <source>
        <strain evidence="3 4">YIM 121974</strain>
    </source>
</reference>
<evidence type="ECO:0000256" key="2">
    <source>
        <dbReference type="SAM" id="SignalP"/>
    </source>
</evidence>
<dbReference type="OrthoDB" id="9901910at2"/>
<keyword evidence="4" id="KW-1185">Reference proteome</keyword>
<dbReference type="RefSeq" id="WP_125246146.1">
    <property type="nucleotide sequence ID" value="NZ_RSEB01000001.1"/>
</dbReference>
<evidence type="ECO:0000313" key="4">
    <source>
        <dbReference type="Proteomes" id="UP000277256"/>
    </source>
</evidence>
<evidence type="ECO:0008006" key="5">
    <source>
        <dbReference type="Google" id="ProtNLM"/>
    </source>
</evidence>
<dbReference type="PROSITE" id="PS51257">
    <property type="entry name" value="PROKAR_LIPOPROTEIN"/>
    <property type="match status" value="1"/>
</dbReference>
<gene>
    <name evidence="3" type="ORF">EIW28_02595</name>
</gene>
<organism evidence="3 4">
    <name type="scientific">Glycomyces terrestris</name>
    <dbReference type="NCBI Taxonomy" id="2493553"/>
    <lineage>
        <taxon>Bacteria</taxon>
        <taxon>Bacillati</taxon>
        <taxon>Actinomycetota</taxon>
        <taxon>Actinomycetes</taxon>
        <taxon>Glycomycetales</taxon>
        <taxon>Glycomycetaceae</taxon>
        <taxon>Glycomyces</taxon>
    </lineage>
</organism>
<name>A0A426V426_9ACTN</name>
<feature type="region of interest" description="Disordered" evidence="1">
    <location>
        <begin position="31"/>
        <end position="50"/>
    </location>
</feature>
<dbReference type="Proteomes" id="UP000277256">
    <property type="component" value="Unassembled WGS sequence"/>
</dbReference>
<sequence length="136" mass="13423">MKLLGALALLALVPAAAACGVATPTLAPADPATDAAEVGPAAPAESEQETGTLVVAVTDDAGTPLEGVPLELTALDIDNTVPDWESAPLTGPDGTIEITGLLGEYQVATVRDGTNDLGTVVVEPGAAARLDLVLAS</sequence>
<feature type="chain" id="PRO_5039080549" description="Carboxypeptidase regulatory-like domain-containing protein" evidence="2">
    <location>
        <begin position="18"/>
        <end position="136"/>
    </location>
</feature>
<dbReference type="AlphaFoldDB" id="A0A426V426"/>
<feature type="signal peptide" evidence="2">
    <location>
        <begin position="1"/>
        <end position="17"/>
    </location>
</feature>
<dbReference type="EMBL" id="RSEB01000001">
    <property type="protein sequence ID" value="RRS01669.1"/>
    <property type="molecule type" value="Genomic_DNA"/>
</dbReference>
<keyword evidence="2" id="KW-0732">Signal</keyword>
<evidence type="ECO:0000256" key="1">
    <source>
        <dbReference type="SAM" id="MobiDB-lite"/>
    </source>
</evidence>
<evidence type="ECO:0000313" key="3">
    <source>
        <dbReference type="EMBL" id="RRS01669.1"/>
    </source>
</evidence>
<comment type="caution">
    <text evidence="3">The sequence shown here is derived from an EMBL/GenBank/DDBJ whole genome shotgun (WGS) entry which is preliminary data.</text>
</comment>
<accession>A0A426V426</accession>